<keyword evidence="3" id="KW-1185">Reference proteome</keyword>
<comment type="caution">
    <text evidence="2">The sequence shown here is derived from an EMBL/GenBank/DDBJ whole genome shotgun (WGS) entry which is preliminary data.</text>
</comment>
<dbReference type="AlphaFoldDB" id="A0AAV4JK94"/>
<dbReference type="EMBL" id="BMAT01010179">
    <property type="protein sequence ID" value="GFS21821.1"/>
    <property type="molecule type" value="Genomic_DNA"/>
</dbReference>
<accession>A0AAV4JK94</accession>
<proteinExistence type="predicted"/>
<sequence>MLVGGSSSDDEKEEEKGEVNDDDDDYHDDYGVAGGSGDGTGCRGWSRASQTETDGAVAVWGYSATVLQSYRATELKSCGATALQCYRATELQSYRATELHELQGYGMRNEAETEGSWIIHVQVPWGNSRGVQ</sequence>
<feature type="compositionally biased region" description="Gly residues" evidence="1">
    <location>
        <begin position="32"/>
        <end position="42"/>
    </location>
</feature>
<name>A0AAV4JK94_9GAST</name>
<evidence type="ECO:0000256" key="1">
    <source>
        <dbReference type="SAM" id="MobiDB-lite"/>
    </source>
</evidence>
<organism evidence="2 3">
    <name type="scientific">Elysia marginata</name>
    <dbReference type="NCBI Taxonomy" id="1093978"/>
    <lineage>
        <taxon>Eukaryota</taxon>
        <taxon>Metazoa</taxon>
        <taxon>Spiralia</taxon>
        <taxon>Lophotrochozoa</taxon>
        <taxon>Mollusca</taxon>
        <taxon>Gastropoda</taxon>
        <taxon>Heterobranchia</taxon>
        <taxon>Euthyneura</taxon>
        <taxon>Panpulmonata</taxon>
        <taxon>Sacoglossa</taxon>
        <taxon>Placobranchoidea</taxon>
        <taxon>Plakobranchidae</taxon>
        <taxon>Elysia</taxon>
    </lineage>
</organism>
<gene>
    <name evidence="2" type="ORF">ElyMa_005093100</name>
</gene>
<evidence type="ECO:0000313" key="2">
    <source>
        <dbReference type="EMBL" id="GFS21821.1"/>
    </source>
</evidence>
<reference evidence="2 3" key="1">
    <citation type="journal article" date="2021" name="Elife">
        <title>Chloroplast acquisition without the gene transfer in kleptoplastic sea slugs, Plakobranchus ocellatus.</title>
        <authorList>
            <person name="Maeda T."/>
            <person name="Takahashi S."/>
            <person name="Yoshida T."/>
            <person name="Shimamura S."/>
            <person name="Takaki Y."/>
            <person name="Nagai Y."/>
            <person name="Toyoda A."/>
            <person name="Suzuki Y."/>
            <person name="Arimoto A."/>
            <person name="Ishii H."/>
            <person name="Satoh N."/>
            <person name="Nishiyama T."/>
            <person name="Hasebe M."/>
            <person name="Maruyama T."/>
            <person name="Minagawa J."/>
            <person name="Obokata J."/>
            <person name="Shigenobu S."/>
        </authorList>
    </citation>
    <scope>NUCLEOTIDE SEQUENCE [LARGE SCALE GENOMIC DNA]</scope>
</reference>
<dbReference type="Proteomes" id="UP000762676">
    <property type="component" value="Unassembled WGS sequence"/>
</dbReference>
<feature type="region of interest" description="Disordered" evidence="1">
    <location>
        <begin position="1"/>
        <end position="48"/>
    </location>
</feature>
<protein>
    <submittedName>
        <fullName evidence="2">Uncharacterized protein</fullName>
    </submittedName>
</protein>
<evidence type="ECO:0000313" key="3">
    <source>
        <dbReference type="Proteomes" id="UP000762676"/>
    </source>
</evidence>